<proteinExistence type="predicted"/>
<sequence length="146" mass="16927">MDSKGVLKGLEKEEWIMIDRILSYSNADSISKITPIDLLRYLITGTADSESDIKLIKYTIPKSWITKENVTQLMPFVYAKKKSRQIQSIMSSFASPKNSTIGLEAMHLINLYRNQNYNYPELCFLCHSKKTQNEMADDYSSWWKAQ</sequence>
<reference evidence="1" key="2">
    <citation type="submission" date="2020-09" db="EMBL/GenBank/DDBJ databases">
        <authorList>
            <person name="Sun Q."/>
            <person name="Zhou Y."/>
        </authorList>
    </citation>
    <scope>NUCLEOTIDE SEQUENCE</scope>
    <source>
        <strain evidence="1">CGMCC 1.12506</strain>
    </source>
</reference>
<accession>A0A916Y5I5</accession>
<comment type="caution">
    <text evidence="1">The sequence shown here is derived from an EMBL/GenBank/DDBJ whole genome shotgun (WGS) entry which is preliminary data.</text>
</comment>
<dbReference type="EMBL" id="BMFG01000009">
    <property type="protein sequence ID" value="GGD31509.1"/>
    <property type="molecule type" value="Genomic_DNA"/>
</dbReference>
<reference evidence="1" key="1">
    <citation type="journal article" date="2014" name="Int. J. Syst. Evol. Microbiol.">
        <title>Complete genome sequence of Corynebacterium casei LMG S-19264T (=DSM 44701T), isolated from a smear-ripened cheese.</title>
        <authorList>
            <consortium name="US DOE Joint Genome Institute (JGI-PGF)"/>
            <person name="Walter F."/>
            <person name="Albersmeier A."/>
            <person name="Kalinowski J."/>
            <person name="Ruckert C."/>
        </authorList>
    </citation>
    <scope>NUCLEOTIDE SEQUENCE</scope>
    <source>
        <strain evidence="1">CGMCC 1.12506</strain>
    </source>
</reference>
<dbReference type="AlphaFoldDB" id="A0A916Y5I5"/>
<keyword evidence="2" id="KW-1185">Reference proteome</keyword>
<evidence type="ECO:0000313" key="2">
    <source>
        <dbReference type="Proteomes" id="UP000625735"/>
    </source>
</evidence>
<name>A0A916Y5I5_9FLAO</name>
<protein>
    <submittedName>
        <fullName evidence="1">Uncharacterized protein</fullName>
    </submittedName>
</protein>
<evidence type="ECO:0000313" key="1">
    <source>
        <dbReference type="EMBL" id="GGD31509.1"/>
    </source>
</evidence>
<organism evidence="1 2">
    <name type="scientific">Flavobacterium orientale</name>
    <dbReference type="NCBI Taxonomy" id="1756020"/>
    <lineage>
        <taxon>Bacteria</taxon>
        <taxon>Pseudomonadati</taxon>
        <taxon>Bacteroidota</taxon>
        <taxon>Flavobacteriia</taxon>
        <taxon>Flavobacteriales</taxon>
        <taxon>Flavobacteriaceae</taxon>
        <taxon>Flavobacterium</taxon>
    </lineage>
</organism>
<dbReference type="Proteomes" id="UP000625735">
    <property type="component" value="Unassembled WGS sequence"/>
</dbReference>
<gene>
    <name evidence="1" type="ORF">GCM10011343_22110</name>
</gene>